<comment type="caution">
    <text evidence="3">The sequence shown here is derived from an EMBL/GenBank/DDBJ whole genome shotgun (WGS) entry which is preliminary data.</text>
</comment>
<sequence>MIKSINNMVKKLFRYLVRTLSALLICILIYFVYISIWVKNFNAEQRSAVENIDSEFIQTSPIIRDPNGYFGVAAIINGQYTDTLLFDTQASTALAKQEILDRYEAEYWKRKPMPTFNFYKQVYFSKLYRVNNIQLGDCELKRVVFTSVPKDNGMYNTLYRPVLGRAIMGNIGWKFNMDSNEMTAFSLKNEDILKQETEGFTLAKGGVNNLPLYSKQTDSLDLMFDLGSNYDIIIDKNTYEKLRMSHSQRTYTNYRREGLTDTIAEFRGITMFCNGIVIPDCTLSYIPSIDKNVAGNIFAGKMNFILVGKNLYVKQCADILPTIHDGLSPLGLRINVRNNAVCVTALEINGLAEEAGLMLGDKVIAVDNGAINTDIMSVASGKLEKYIQQADGLTLEIERNGKILMFDIAKERKPTQ</sequence>
<keyword evidence="1" id="KW-1133">Transmembrane helix</keyword>
<dbReference type="Gene3D" id="2.40.70.10">
    <property type="entry name" value="Acid Proteases"/>
    <property type="match status" value="1"/>
</dbReference>
<dbReference type="GO" id="GO:0006508">
    <property type="term" value="P:proteolysis"/>
    <property type="evidence" value="ECO:0007669"/>
    <property type="project" value="UniProtKB-KW"/>
</dbReference>
<name>A0A078RDU8_PHOVU</name>
<gene>
    <name evidence="3" type="ORF">M097_0753</name>
</gene>
<keyword evidence="1" id="KW-0812">Transmembrane</keyword>
<dbReference type="InterPro" id="IPR001478">
    <property type="entry name" value="PDZ"/>
</dbReference>
<dbReference type="InterPro" id="IPR036034">
    <property type="entry name" value="PDZ_sf"/>
</dbReference>
<dbReference type="SUPFAM" id="SSF50156">
    <property type="entry name" value="PDZ domain-like"/>
    <property type="match status" value="1"/>
</dbReference>
<organism evidence="3 4">
    <name type="scientific">Phocaeicola vulgatus str. 3775 SL</name>
    <name type="common">B</name>
    <name type="synonym">iv</name>
    <dbReference type="NCBI Taxonomy" id="1339350"/>
    <lineage>
        <taxon>Bacteria</taxon>
        <taxon>Pseudomonadati</taxon>
        <taxon>Bacteroidota</taxon>
        <taxon>Bacteroidia</taxon>
        <taxon>Bacteroidales</taxon>
        <taxon>Bacteroidaceae</taxon>
        <taxon>Phocaeicola</taxon>
    </lineage>
</organism>
<reference evidence="3 4" key="1">
    <citation type="submission" date="2014-04" db="EMBL/GenBank/DDBJ databases">
        <authorList>
            <person name="Sears C."/>
            <person name="Carroll K."/>
            <person name="Sack B.R."/>
            <person name="Qadri F."/>
            <person name="Myers L.L."/>
            <person name="Chung G.-T."/>
            <person name="Escheverria P."/>
            <person name="Fraser C.M."/>
            <person name="Sadzewicz L."/>
            <person name="Shefchek K.A."/>
            <person name="Tallon L."/>
            <person name="Das S.P."/>
            <person name="Daugherty S."/>
            <person name="Mongodin E.F."/>
        </authorList>
    </citation>
    <scope>NUCLEOTIDE SEQUENCE [LARGE SCALE GENOMIC DNA]</scope>
    <source>
        <strain evidence="4">3775 SL(B) 10 (iv)</strain>
    </source>
</reference>
<dbReference type="AlphaFoldDB" id="A0A078RDU8"/>
<dbReference type="Proteomes" id="UP000028134">
    <property type="component" value="Unassembled WGS sequence"/>
</dbReference>
<dbReference type="PATRIC" id="fig|1339350.3.peg.727"/>
<feature type="transmembrane region" description="Helical" evidence="1">
    <location>
        <begin position="12"/>
        <end position="38"/>
    </location>
</feature>
<keyword evidence="1" id="KW-0472">Membrane</keyword>
<dbReference type="GO" id="GO:0008233">
    <property type="term" value="F:peptidase activity"/>
    <property type="evidence" value="ECO:0007669"/>
    <property type="project" value="UniProtKB-KW"/>
</dbReference>
<proteinExistence type="predicted"/>
<keyword evidence="3" id="KW-0645">Protease</keyword>
<evidence type="ECO:0000256" key="1">
    <source>
        <dbReference type="SAM" id="Phobius"/>
    </source>
</evidence>
<keyword evidence="3" id="KW-0378">Hydrolase</keyword>
<dbReference type="Gene3D" id="2.30.42.10">
    <property type="match status" value="1"/>
</dbReference>
<dbReference type="EMBL" id="JNHI01000002">
    <property type="protein sequence ID" value="KDS33588.1"/>
    <property type="molecule type" value="Genomic_DNA"/>
</dbReference>
<evidence type="ECO:0000313" key="3">
    <source>
        <dbReference type="EMBL" id="KDS33588.1"/>
    </source>
</evidence>
<evidence type="ECO:0000259" key="2">
    <source>
        <dbReference type="SMART" id="SM00228"/>
    </source>
</evidence>
<feature type="domain" description="PDZ" evidence="2">
    <location>
        <begin position="328"/>
        <end position="401"/>
    </location>
</feature>
<protein>
    <submittedName>
        <fullName evidence="3">Aspartyl protease family protein</fullName>
    </submittedName>
</protein>
<dbReference type="InterPro" id="IPR021109">
    <property type="entry name" value="Peptidase_aspartic_dom_sf"/>
</dbReference>
<dbReference type="SMART" id="SM00228">
    <property type="entry name" value="PDZ"/>
    <property type="match status" value="1"/>
</dbReference>
<evidence type="ECO:0000313" key="4">
    <source>
        <dbReference type="Proteomes" id="UP000028134"/>
    </source>
</evidence>
<accession>A0A078RDU8</accession>